<accession>A0A319EI38</accession>
<feature type="compositionally biased region" description="Basic and acidic residues" evidence="1">
    <location>
        <begin position="958"/>
        <end position="974"/>
    </location>
</feature>
<feature type="compositionally biased region" description="Polar residues" evidence="1">
    <location>
        <begin position="814"/>
        <end position="831"/>
    </location>
</feature>
<protein>
    <submittedName>
        <fullName evidence="2">Uncharacterized protein</fullName>
    </submittedName>
</protein>
<dbReference type="VEuPathDB" id="FungiDB:BO78DRAFT_415859"/>
<dbReference type="EMBL" id="KZ826328">
    <property type="protein sequence ID" value="PYI09310.1"/>
    <property type="molecule type" value="Genomic_DNA"/>
</dbReference>
<feature type="compositionally biased region" description="Polar residues" evidence="1">
    <location>
        <begin position="1221"/>
        <end position="1234"/>
    </location>
</feature>
<feature type="compositionally biased region" description="Acidic residues" evidence="1">
    <location>
        <begin position="300"/>
        <end position="310"/>
    </location>
</feature>
<feature type="compositionally biased region" description="Polar residues" evidence="1">
    <location>
        <begin position="694"/>
        <end position="704"/>
    </location>
</feature>
<feature type="compositionally biased region" description="Basic and acidic residues" evidence="1">
    <location>
        <begin position="882"/>
        <end position="896"/>
    </location>
</feature>
<evidence type="ECO:0000313" key="3">
    <source>
        <dbReference type="Proteomes" id="UP000248423"/>
    </source>
</evidence>
<feature type="compositionally biased region" description="Polar residues" evidence="1">
    <location>
        <begin position="1488"/>
        <end position="1501"/>
    </location>
</feature>
<feature type="compositionally biased region" description="Low complexity" evidence="1">
    <location>
        <begin position="1457"/>
        <end position="1468"/>
    </location>
</feature>
<feature type="compositionally biased region" description="Basic and acidic residues" evidence="1">
    <location>
        <begin position="1021"/>
        <end position="1033"/>
    </location>
</feature>
<feature type="compositionally biased region" description="Polar residues" evidence="1">
    <location>
        <begin position="665"/>
        <end position="679"/>
    </location>
</feature>
<feature type="region of interest" description="Disordered" evidence="1">
    <location>
        <begin position="139"/>
        <end position="1532"/>
    </location>
</feature>
<feature type="compositionally biased region" description="Polar residues" evidence="1">
    <location>
        <begin position="1057"/>
        <end position="1070"/>
    </location>
</feature>
<feature type="compositionally biased region" description="Polar residues" evidence="1">
    <location>
        <begin position="575"/>
        <end position="602"/>
    </location>
</feature>
<feature type="compositionally biased region" description="Basic and acidic residues" evidence="1">
    <location>
        <begin position="60"/>
        <end position="75"/>
    </location>
</feature>
<feature type="compositionally biased region" description="Polar residues" evidence="1">
    <location>
        <begin position="548"/>
        <end position="559"/>
    </location>
</feature>
<feature type="compositionally biased region" description="Polar residues" evidence="1">
    <location>
        <begin position="941"/>
        <end position="957"/>
    </location>
</feature>
<feature type="compositionally biased region" description="Polar residues" evidence="1">
    <location>
        <begin position="1088"/>
        <end position="1100"/>
    </location>
</feature>
<feature type="compositionally biased region" description="Polar residues" evidence="1">
    <location>
        <begin position="1175"/>
        <end position="1186"/>
    </location>
</feature>
<feature type="compositionally biased region" description="Polar residues" evidence="1">
    <location>
        <begin position="184"/>
        <end position="202"/>
    </location>
</feature>
<reference evidence="2 3" key="1">
    <citation type="submission" date="2018-02" db="EMBL/GenBank/DDBJ databases">
        <title>The genomes of Aspergillus section Nigri reveals drivers in fungal speciation.</title>
        <authorList>
            <consortium name="DOE Joint Genome Institute"/>
            <person name="Vesth T.C."/>
            <person name="Nybo J."/>
            <person name="Theobald S."/>
            <person name="Brandl J."/>
            <person name="Frisvad J.C."/>
            <person name="Nielsen K.F."/>
            <person name="Lyhne E.K."/>
            <person name="Kogle M.E."/>
            <person name="Kuo A."/>
            <person name="Riley R."/>
            <person name="Clum A."/>
            <person name="Nolan M."/>
            <person name="Lipzen A."/>
            <person name="Salamov A."/>
            <person name="Henrissat B."/>
            <person name="Wiebenga A."/>
            <person name="De vries R.P."/>
            <person name="Grigoriev I.V."/>
            <person name="Mortensen U.H."/>
            <person name="Andersen M.R."/>
            <person name="Baker S.E."/>
        </authorList>
    </citation>
    <scope>NUCLEOTIDE SEQUENCE [LARGE SCALE GENOMIC DNA]</scope>
    <source>
        <strain evidence="2 3">CBS 121057</strain>
    </source>
</reference>
<feature type="compositionally biased region" description="Basic and acidic residues" evidence="1">
    <location>
        <begin position="778"/>
        <end position="813"/>
    </location>
</feature>
<evidence type="ECO:0000313" key="2">
    <source>
        <dbReference type="EMBL" id="PYI09310.1"/>
    </source>
</evidence>
<gene>
    <name evidence="2" type="ORF">BO78DRAFT_415859</name>
</gene>
<feature type="compositionally biased region" description="Basic and acidic residues" evidence="1">
    <location>
        <begin position="173"/>
        <end position="183"/>
    </location>
</feature>
<feature type="compositionally biased region" description="Basic and acidic residues" evidence="1">
    <location>
        <begin position="415"/>
        <end position="426"/>
    </location>
</feature>
<feature type="compositionally biased region" description="Basic and acidic residues" evidence="1">
    <location>
        <begin position="684"/>
        <end position="693"/>
    </location>
</feature>
<feature type="compositionally biased region" description="Polar residues" evidence="1">
    <location>
        <begin position="394"/>
        <end position="414"/>
    </location>
</feature>
<feature type="compositionally biased region" description="Polar residues" evidence="1">
    <location>
        <begin position="897"/>
        <end position="917"/>
    </location>
</feature>
<organism evidence="2 3">
    <name type="scientific">Aspergillus sclerotiicarbonarius (strain CBS 121057 / IBT 28362)</name>
    <dbReference type="NCBI Taxonomy" id="1448318"/>
    <lineage>
        <taxon>Eukaryota</taxon>
        <taxon>Fungi</taxon>
        <taxon>Dikarya</taxon>
        <taxon>Ascomycota</taxon>
        <taxon>Pezizomycotina</taxon>
        <taxon>Eurotiomycetes</taxon>
        <taxon>Eurotiomycetidae</taxon>
        <taxon>Eurotiales</taxon>
        <taxon>Aspergillaceae</taxon>
        <taxon>Aspergillus</taxon>
        <taxon>Aspergillus subgen. Circumdati</taxon>
    </lineage>
</organism>
<dbReference type="Proteomes" id="UP000248423">
    <property type="component" value="Unassembled WGS sequence"/>
</dbReference>
<proteinExistence type="predicted"/>
<feature type="compositionally biased region" description="Basic and acidic residues" evidence="1">
    <location>
        <begin position="141"/>
        <end position="156"/>
    </location>
</feature>
<name>A0A319EI38_ASPSB</name>
<evidence type="ECO:0000256" key="1">
    <source>
        <dbReference type="SAM" id="MobiDB-lite"/>
    </source>
</evidence>
<feature type="region of interest" description="Disordered" evidence="1">
    <location>
        <begin position="1"/>
        <end position="107"/>
    </location>
</feature>
<feature type="compositionally biased region" description="Basic and acidic residues" evidence="1">
    <location>
        <begin position="1158"/>
        <end position="1172"/>
    </location>
</feature>
<feature type="compositionally biased region" description="Basic and acidic residues" evidence="1">
    <location>
        <begin position="1250"/>
        <end position="1263"/>
    </location>
</feature>
<feature type="compositionally biased region" description="Low complexity" evidence="1">
    <location>
        <begin position="1365"/>
        <end position="1381"/>
    </location>
</feature>
<feature type="compositionally biased region" description="Basic and acidic residues" evidence="1">
    <location>
        <begin position="384"/>
        <end position="393"/>
    </location>
</feature>
<sequence length="1606" mass="169986">MDLGDTWKRLSSGHRSGYIHGIFGRGDESDDEGDLREASSNALSGINDPLASDTPGMHHNKQEPRTSLPQDKRPTQSDTVRATPETFVTDSGGYSRHMKQGKRLREQDDEYTKVVVDKAQHANHLQTDEPPARMVPVAVEHSTEHDLPDIPREDSLLGRNRPRARRSSCPGHFSDDIPARHDSGSTMSSPGRQPLLASSVTRSGAVYHLPEGLLRRGQAQLREAPPPSGREATQASGLFRPRTPGKAGSGSPRGDGPEMPTASSSQALGGNNASFPSIGTINPPPQFPTSALSPNTIIQGDDDLDADGLDESLNPKGIGQHGNNSATNPEDRASSPERMTRDCKPQLPMPDAKLEHAKNAHTHKHDSIYEPGIFKLPQANCLTPDEHDHDSSDTKGANTKGSTSESPLDSPQNKHSAEWLRLEAGDRALGLGRHPSLGVGMALQGPNNGRHKMKPPDNVEQGGWLKEARKSLRGLQKGSNEHFSPRDSPLPREPSSHPAGSRNESPIRSPVARREDRASQYMPPSDATGQAASNPESDSNVPPKGRHTSSTDITNSITENGVAVVPGIQDHGPSYQHSIDLQPPFESQNPSSLDLKDSSPTADQVLPKPASAADVPSRGRRNTSTEDFGSPGRNNVDGMIPGNDEDSSTQPSGADWHPHVEEQSHNPSFSDAQDGNVPTNLYAGHEESTDDLQHTSAGGNSSPITRLPPHKIPTTCDDDCSICPGSLSQPPDESQPGRPFSSGSEQASADPGHLDPATHIPPEGTCGSDPQSTNPLTMDKEALGIPEAHEHESTRSHDSHVQHPDESAIRDPSDSNVEASGPATSQHQDSLVSAPHTPPGGTPGSSDAPVDLYNGEARVISEPTQQDPRGLDSAGPQPSPESHSRDSSASDGKSAERSTGQDSTNLDPTPDNPTEGSHGNCIDWISSPNGKTQAEPVIENKGSTRQQGMETESPNQPQHDHTFSPNKQEGKHTDQSSTHPGPAPEDRIEKGNISTGSANSPKKPPSMRPETNGIPPSDQDVDLKHSMEAKNREPPSSNEVEAGPPNDEDSLNIEPSPGNSKEGSNSSTEPTRLPRTEERGPGIPETNDLPSNAEDGNTHTGPDPIHSLSQSDSSADEGHIAPSKPIDSSSASTEDPVMPRVHDASCNANDGSIPIGQHTDHSKSTPDTRSEGDDSSTVQSIGSPNVNVEDPGISAGEGTSDDKSPSHGKSSLEIPADRSHTSSADPINSPSVNNEDPALSGGRQTSYSNGEDRKPVAEQDPKHPQSVPEIPPDGSSIHGESISPPCLDNEDPVMPGVHDPSSSKRGEESIAIQPRPGQDEPTHETAAGENDIFPTNPSNSSDGEAPAEQEHGDCEPTPETQPDETNISTRPTSSSTTINSTGDPGAHDSFSSNTEDASSPAEPNLSESGSAPDIPSAESNTSVEPIGSPGTNIKGPATSECIDHHASPPYDGDATHTEPAPESPPAETNLPTEPISSPVPKGEAHPQISDSNSPNEPQMDSPSAPGPDPGVTPPSDDPRTSQNDPEDPISLEDALEELSNTVYETYIQEELIKALNEHMTPPLLGVFSNLSPRRKEEICEQVTNKVSAEIEELIGTVFSSCAESSS</sequence>
<feature type="compositionally biased region" description="Polar residues" evidence="1">
    <location>
        <begin position="261"/>
        <end position="280"/>
    </location>
</feature>
<feature type="compositionally biased region" description="Basic and acidic residues" evidence="1">
    <location>
        <begin position="329"/>
        <end position="344"/>
    </location>
</feature>
<feature type="compositionally biased region" description="Polar residues" evidence="1">
    <location>
        <begin position="288"/>
        <end position="298"/>
    </location>
</feature>
<feature type="compositionally biased region" description="Polar residues" evidence="1">
    <location>
        <begin position="527"/>
        <end position="540"/>
    </location>
</feature>
<keyword evidence="3" id="KW-1185">Reference proteome</keyword>
<feature type="compositionally biased region" description="Polar residues" evidence="1">
    <location>
        <begin position="1333"/>
        <end position="1342"/>
    </location>
</feature>